<proteinExistence type="predicted"/>
<accession>A0A0F9EDF9</accession>
<sequence>MKTALDRFRNVLREDFNQMFRAKPVSLEERGKEWLTIAGDVPAIRNWAEGQAAIHGTPAAMTLLFQLRRDGDKLIDKLLADNEMA</sequence>
<reference evidence="1" key="1">
    <citation type="journal article" date="2015" name="Nature">
        <title>Complex archaea that bridge the gap between prokaryotes and eukaryotes.</title>
        <authorList>
            <person name="Spang A."/>
            <person name="Saw J.H."/>
            <person name="Jorgensen S.L."/>
            <person name="Zaremba-Niedzwiedzka K."/>
            <person name="Martijn J."/>
            <person name="Lind A.E."/>
            <person name="van Eijk R."/>
            <person name="Schleper C."/>
            <person name="Guy L."/>
            <person name="Ettema T.J."/>
        </authorList>
    </citation>
    <scope>NUCLEOTIDE SEQUENCE</scope>
</reference>
<dbReference type="AlphaFoldDB" id="A0A0F9EDF9"/>
<comment type="caution">
    <text evidence="1">The sequence shown here is derived from an EMBL/GenBank/DDBJ whole genome shotgun (WGS) entry which is preliminary data.</text>
</comment>
<evidence type="ECO:0000313" key="1">
    <source>
        <dbReference type="EMBL" id="KKL71994.1"/>
    </source>
</evidence>
<name>A0A0F9EDF9_9ZZZZ</name>
<organism evidence="1">
    <name type="scientific">marine sediment metagenome</name>
    <dbReference type="NCBI Taxonomy" id="412755"/>
    <lineage>
        <taxon>unclassified sequences</taxon>
        <taxon>metagenomes</taxon>
        <taxon>ecological metagenomes</taxon>
    </lineage>
</organism>
<gene>
    <name evidence="1" type="ORF">LCGC14_2089350</name>
</gene>
<protein>
    <submittedName>
        <fullName evidence="1">Uncharacterized protein</fullName>
    </submittedName>
</protein>
<dbReference type="EMBL" id="LAZR01025413">
    <property type="protein sequence ID" value="KKL71994.1"/>
    <property type="molecule type" value="Genomic_DNA"/>
</dbReference>